<evidence type="ECO:0000256" key="2">
    <source>
        <dbReference type="ARBA" id="ARBA00023015"/>
    </source>
</evidence>
<dbReference type="InterPro" id="IPR036390">
    <property type="entry name" value="WH_DNA-bd_sf"/>
</dbReference>
<dbReference type="GO" id="GO:0005829">
    <property type="term" value="C:cytosol"/>
    <property type="evidence" value="ECO:0007669"/>
    <property type="project" value="TreeGrafter"/>
</dbReference>
<dbReference type="AlphaFoldDB" id="A0A929N1M1"/>
<dbReference type="InterPro" id="IPR036388">
    <property type="entry name" value="WH-like_DNA-bd_sf"/>
</dbReference>
<keyword evidence="4" id="KW-0804">Transcription</keyword>
<dbReference type="Proteomes" id="UP000718630">
    <property type="component" value="Unassembled WGS sequence"/>
</dbReference>
<evidence type="ECO:0000256" key="1">
    <source>
        <dbReference type="ARBA" id="ARBA00009437"/>
    </source>
</evidence>
<feature type="domain" description="HTH lysR-type" evidence="5">
    <location>
        <begin position="1"/>
        <end position="58"/>
    </location>
</feature>
<sequence>MELRTLRYFLAVAREGSMTGAANVLYVTQPTLSRQIADLERELGVVLFERTNRACVLTADGMRLRQRAEEILALVEQTERELADREGGVAGSVRIGAGEARAMRVVLSAFSQLRGAHPDVTIDLYTGNADAVEERLERGLLDFALLLEPVNLDKYESVRMPVVDRVGVCVAADGPWGSLGAVSPHDLERMPLLVSSRTSNKAVDVAAWSNGAISTERLNVVGRFDLIGNASYLVRTGVACAMGIEHLVQVDDDPRMRFVPLDPPLTIASFLVWKKNRLRSRACEEFLRCLGDMVASAGDQ</sequence>
<dbReference type="FunFam" id="1.10.10.10:FF:000001">
    <property type="entry name" value="LysR family transcriptional regulator"/>
    <property type="match status" value="1"/>
</dbReference>
<dbReference type="InterPro" id="IPR050950">
    <property type="entry name" value="HTH-type_LysR_regulators"/>
</dbReference>
<evidence type="ECO:0000313" key="6">
    <source>
        <dbReference type="EMBL" id="MBF0939961.1"/>
    </source>
</evidence>
<organism evidence="6 7">
    <name type="scientific">Schaalia georgiae</name>
    <dbReference type="NCBI Taxonomy" id="52768"/>
    <lineage>
        <taxon>Bacteria</taxon>
        <taxon>Bacillati</taxon>
        <taxon>Actinomycetota</taxon>
        <taxon>Actinomycetes</taxon>
        <taxon>Actinomycetales</taxon>
        <taxon>Actinomycetaceae</taxon>
        <taxon>Schaalia</taxon>
    </lineage>
</organism>
<dbReference type="PRINTS" id="PR00039">
    <property type="entry name" value="HTHLYSR"/>
</dbReference>
<dbReference type="PANTHER" id="PTHR30419:SF8">
    <property type="entry name" value="NITROGEN ASSIMILATION TRANSCRIPTIONAL ACTIVATOR-RELATED"/>
    <property type="match status" value="1"/>
</dbReference>
<proteinExistence type="inferred from homology"/>
<accession>A0A929N1M1</accession>
<dbReference type="SUPFAM" id="SSF46785">
    <property type="entry name" value="Winged helix' DNA-binding domain"/>
    <property type="match status" value="1"/>
</dbReference>
<dbReference type="GO" id="GO:0003677">
    <property type="term" value="F:DNA binding"/>
    <property type="evidence" value="ECO:0007669"/>
    <property type="project" value="UniProtKB-KW"/>
</dbReference>
<dbReference type="InterPro" id="IPR005119">
    <property type="entry name" value="LysR_subst-bd"/>
</dbReference>
<comment type="similarity">
    <text evidence="1">Belongs to the LysR transcriptional regulatory family.</text>
</comment>
<evidence type="ECO:0000256" key="4">
    <source>
        <dbReference type="ARBA" id="ARBA00023163"/>
    </source>
</evidence>
<dbReference type="EMBL" id="JABZFZ010000142">
    <property type="protein sequence ID" value="MBF0939961.1"/>
    <property type="molecule type" value="Genomic_DNA"/>
</dbReference>
<reference evidence="6" key="1">
    <citation type="submission" date="2020-04" db="EMBL/GenBank/DDBJ databases">
        <title>Deep metagenomics examines the oral microbiome during advanced dental caries in children, revealing novel taxa and co-occurrences with host molecules.</title>
        <authorList>
            <person name="Baker J.L."/>
            <person name="Morton J.T."/>
            <person name="Dinis M."/>
            <person name="Alvarez R."/>
            <person name="Tran N.C."/>
            <person name="Knight R."/>
            <person name="Edlund A."/>
        </authorList>
    </citation>
    <scope>NUCLEOTIDE SEQUENCE</scope>
    <source>
        <strain evidence="6">JCVI_32_bin.64</strain>
    </source>
</reference>
<keyword evidence="3" id="KW-0238">DNA-binding</keyword>
<dbReference type="InterPro" id="IPR000847">
    <property type="entry name" value="LysR_HTH_N"/>
</dbReference>
<dbReference type="Gene3D" id="1.10.10.10">
    <property type="entry name" value="Winged helix-like DNA-binding domain superfamily/Winged helix DNA-binding domain"/>
    <property type="match status" value="1"/>
</dbReference>
<keyword evidence="2" id="KW-0805">Transcription regulation</keyword>
<dbReference type="GO" id="GO:0003700">
    <property type="term" value="F:DNA-binding transcription factor activity"/>
    <property type="evidence" value="ECO:0007669"/>
    <property type="project" value="InterPro"/>
</dbReference>
<comment type="caution">
    <text evidence="6">The sequence shown here is derived from an EMBL/GenBank/DDBJ whole genome shotgun (WGS) entry which is preliminary data.</text>
</comment>
<dbReference type="Pfam" id="PF00126">
    <property type="entry name" value="HTH_1"/>
    <property type="match status" value="1"/>
</dbReference>
<dbReference type="PANTHER" id="PTHR30419">
    <property type="entry name" value="HTH-TYPE TRANSCRIPTIONAL REGULATOR YBHD"/>
    <property type="match status" value="1"/>
</dbReference>
<protein>
    <submittedName>
        <fullName evidence="6">LysR family transcriptional regulator</fullName>
    </submittedName>
</protein>
<evidence type="ECO:0000256" key="3">
    <source>
        <dbReference type="ARBA" id="ARBA00023125"/>
    </source>
</evidence>
<dbReference type="Gene3D" id="3.40.190.290">
    <property type="match status" value="1"/>
</dbReference>
<gene>
    <name evidence="6" type="ORF">HXK03_03680</name>
</gene>
<name>A0A929N1M1_9ACTO</name>
<evidence type="ECO:0000259" key="5">
    <source>
        <dbReference type="PROSITE" id="PS50931"/>
    </source>
</evidence>
<evidence type="ECO:0000313" key="7">
    <source>
        <dbReference type="Proteomes" id="UP000718630"/>
    </source>
</evidence>
<dbReference type="PROSITE" id="PS50931">
    <property type="entry name" value="HTH_LYSR"/>
    <property type="match status" value="1"/>
</dbReference>
<dbReference type="CDD" id="cd05466">
    <property type="entry name" value="PBP2_LTTR_substrate"/>
    <property type="match status" value="1"/>
</dbReference>
<dbReference type="Pfam" id="PF03466">
    <property type="entry name" value="LysR_substrate"/>
    <property type="match status" value="1"/>
</dbReference>
<dbReference type="SUPFAM" id="SSF53850">
    <property type="entry name" value="Periplasmic binding protein-like II"/>
    <property type="match status" value="1"/>
</dbReference>